<evidence type="ECO:0000256" key="2">
    <source>
        <dbReference type="SAM" id="Phobius"/>
    </source>
</evidence>
<dbReference type="AlphaFoldDB" id="A0A9W6ST45"/>
<accession>A0A9W6ST45</accession>
<feature type="transmembrane region" description="Helical" evidence="2">
    <location>
        <begin position="18"/>
        <end position="38"/>
    </location>
</feature>
<dbReference type="Proteomes" id="UP001165079">
    <property type="component" value="Unassembled WGS sequence"/>
</dbReference>
<protein>
    <recommendedName>
        <fullName evidence="3">Excalibur calcium-binding domain-containing protein</fullName>
    </recommendedName>
</protein>
<dbReference type="SMART" id="SM00894">
    <property type="entry name" value="Excalibur"/>
    <property type="match status" value="1"/>
</dbReference>
<dbReference type="RefSeq" id="WP_285667584.1">
    <property type="nucleotide sequence ID" value="NZ_BSTX01000008.1"/>
</dbReference>
<proteinExistence type="predicted"/>
<keyword evidence="2" id="KW-1133">Transmembrane helix</keyword>
<evidence type="ECO:0000256" key="1">
    <source>
        <dbReference type="SAM" id="MobiDB-lite"/>
    </source>
</evidence>
<feature type="domain" description="Excalibur calcium-binding" evidence="3">
    <location>
        <begin position="121"/>
        <end position="158"/>
    </location>
</feature>
<name>A0A9W6ST45_9ACTN</name>
<keyword evidence="5" id="KW-1185">Reference proteome</keyword>
<feature type="compositionally biased region" description="Basic and acidic residues" evidence="1">
    <location>
        <begin position="99"/>
        <end position="129"/>
    </location>
</feature>
<evidence type="ECO:0000259" key="3">
    <source>
        <dbReference type="SMART" id="SM00894"/>
    </source>
</evidence>
<organism evidence="4 5">
    <name type="scientific">Actinorhabdospora filicis</name>
    <dbReference type="NCBI Taxonomy" id="1785913"/>
    <lineage>
        <taxon>Bacteria</taxon>
        <taxon>Bacillati</taxon>
        <taxon>Actinomycetota</taxon>
        <taxon>Actinomycetes</taxon>
        <taxon>Micromonosporales</taxon>
        <taxon>Micromonosporaceae</taxon>
        <taxon>Actinorhabdospora</taxon>
    </lineage>
</organism>
<reference evidence="4" key="1">
    <citation type="submission" date="2023-03" db="EMBL/GenBank/DDBJ databases">
        <title>Actinorhabdospora filicis NBRC 111898.</title>
        <authorList>
            <person name="Ichikawa N."/>
            <person name="Sato H."/>
            <person name="Tonouchi N."/>
        </authorList>
    </citation>
    <scope>NUCLEOTIDE SEQUENCE</scope>
    <source>
        <strain evidence="4">NBRC 111898</strain>
    </source>
</reference>
<dbReference type="EMBL" id="BSTX01000008">
    <property type="protein sequence ID" value="GLZ82021.1"/>
    <property type="molecule type" value="Genomic_DNA"/>
</dbReference>
<comment type="caution">
    <text evidence="4">The sequence shown here is derived from an EMBL/GenBank/DDBJ whole genome shotgun (WGS) entry which is preliminary data.</text>
</comment>
<evidence type="ECO:0000313" key="5">
    <source>
        <dbReference type="Proteomes" id="UP001165079"/>
    </source>
</evidence>
<dbReference type="Pfam" id="PF05901">
    <property type="entry name" value="Excalibur"/>
    <property type="match status" value="1"/>
</dbReference>
<evidence type="ECO:0000313" key="4">
    <source>
        <dbReference type="EMBL" id="GLZ82021.1"/>
    </source>
</evidence>
<sequence>MVNQPPRPRPLTRKQTTVIGIIGAIIALVICGGCLNLLGLTPDKPSKPAADQAHATPTPSRTPSSRLSSPSPSPSPSASPSPSKSSKPPADDGDDRDGDDGKDSGDKGHDDPPPAAKNDPRYKTCKEANAHGYGPYRKGVDPEYDWYIDRDKDGLVCET</sequence>
<dbReference type="InterPro" id="IPR008613">
    <property type="entry name" value="Excalibur_Ca-bd_domain"/>
</dbReference>
<gene>
    <name evidence="4" type="ORF">Afil01_68280</name>
</gene>
<feature type="compositionally biased region" description="Low complexity" evidence="1">
    <location>
        <begin position="57"/>
        <end position="70"/>
    </location>
</feature>
<keyword evidence="2" id="KW-0472">Membrane</keyword>
<keyword evidence="2" id="KW-0812">Transmembrane</keyword>
<feature type="region of interest" description="Disordered" evidence="1">
    <location>
        <begin position="42"/>
        <end position="142"/>
    </location>
</feature>